<dbReference type="InterPro" id="IPR015813">
    <property type="entry name" value="Pyrv/PenolPyrv_kinase-like_dom"/>
</dbReference>
<keyword evidence="7" id="KW-0456">Lyase</keyword>
<feature type="binding site" evidence="4">
    <location>
        <position position="70"/>
    </location>
    <ligand>
        <name>substrate</name>
    </ligand>
</feature>
<dbReference type="InterPro" id="IPR011206">
    <property type="entry name" value="Citrate_lyase_beta/mcl1/mcl2"/>
</dbReference>
<dbReference type="Gene3D" id="3.20.20.60">
    <property type="entry name" value="Phosphoenolpyruvate-binding domains"/>
    <property type="match status" value="1"/>
</dbReference>
<dbReference type="PANTHER" id="PTHR32308">
    <property type="entry name" value="LYASE BETA SUBUNIT, PUTATIVE (AFU_ORTHOLOGUE AFUA_4G13030)-RELATED"/>
    <property type="match status" value="1"/>
</dbReference>
<keyword evidence="3 5" id="KW-0460">Magnesium</keyword>
<evidence type="ECO:0000256" key="4">
    <source>
        <dbReference type="PIRSR" id="PIRSR015582-1"/>
    </source>
</evidence>
<dbReference type="InterPro" id="IPR040442">
    <property type="entry name" value="Pyrv_kinase-like_dom_sf"/>
</dbReference>
<dbReference type="Proteomes" id="UP000189800">
    <property type="component" value="Unassembled WGS sequence"/>
</dbReference>
<dbReference type="InterPro" id="IPR005000">
    <property type="entry name" value="Aldolase/citrate-lyase_domain"/>
</dbReference>
<dbReference type="STRING" id="470453.B0680_00115"/>
<evidence type="ECO:0000256" key="3">
    <source>
        <dbReference type="ARBA" id="ARBA00022842"/>
    </source>
</evidence>
<feature type="binding site" evidence="4">
    <location>
        <position position="122"/>
    </location>
    <ligand>
        <name>substrate</name>
    </ligand>
</feature>
<dbReference type="AlphaFoldDB" id="A0A1T0CWZ6"/>
<keyword evidence="8" id="KW-1185">Reference proteome</keyword>
<dbReference type="Pfam" id="PF03328">
    <property type="entry name" value="HpcH_HpaI"/>
    <property type="match status" value="1"/>
</dbReference>
<organism evidence="7 8">
    <name type="scientific">Moraxella pluranimalium</name>
    <dbReference type="NCBI Taxonomy" id="470453"/>
    <lineage>
        <taxon>Bacteria</taxon>
        <taxon>Pseudomonadati</taxon>
        <taxon>Pseudomonadota</taxon>
        <taxon>Gammaproteobacteria</taxon>
        <taxon>Moraxellales</taxon>
        <taxon>Moraxellaceae</taxon>
        <taxon>Moraxella</taxon>
    </lineage>
</organism>
<evidence type="ECO:0000313" key="8">
    <source>
        <dbReference type="Proteomes" id="UP000189800"/>
    </source>
</evidence>
<dbReference type="GO" id="GO:0000287">
    <property type="term" value="F:magnesium ion binding"/>
    <property type="evidence" value="ECO:0007669"/>
    <property type="project" value="TreeGrafter"/>
</dbReference>
<accession>A0A1T0CWZ6</accession>
<dbReference type="GO" id="GO:0006107">
    <property type="term" value="P:oxaloacetate metabolic process"/>
    <property type="evidence" value="ECO:0007669"/>
    <property type="project" value="TreeGrafter"/>
</dbReference>
<dbReference type="OrthoDB" id="348111at2"/>
<evidence type="ECO:0000313" key="7">
    <source>
        <dbReference type="EMBL" id="OOS26874.1"/>
    </source>
</evidence>
<sequence>MPHITSQNSAKTLYLFVPAIRLDRVPKAVATGADVVIIDLEDAVAHDQKVDVRAQLIEFDAASDYHYWLRVNASRQSDHAYDLQCVAKLNKVDGIVLPKCQNPEQVEYLHQATGLPVIAVVETPVGVANIAKIATAHGLYAMSFGCLDLLHSHGVRMGSQAAAVLFDKIRCDLLVHSLANGVHPPIDAVFVDFDDEDGLMDCVRHWADFGFGGQMAIHPKQIAIMKQALATSDDERIFAQKILAEYQRTGDTVFAIDGRMVDLPLILWAKDILGDC</sequence>
<name>A0A1T0CWZ6_9GAMM</name>
<gene>
    <name evidence="7" type="ORF">B0680_00115</name>
</gene>
<dbReference type="EMBL" id="MUYU01000001">
    <property type="protein sequence ID" value="OOS26874.1"/>
    <property type="molecule type" value="Genomic_DNA"/>
</dbReference>
<proteinExistence type="predicted"/>
<protein>
    <submittedName>
        <fullName evidence="7">CoA ester lyase</fullName>
    </submittedName>
</protein>
<comment type="cofactor">
    <cofactor evidence="1">
        <name>Mg(2+)</name>
        <dbReference type="ChEBI" id="CHEBI:18420"/>
    </cofactor>
</comment>
<evidence type="ECO:0000256" key="2">
    <source>
        <dbReference type="ARBA" id="ARBA00022723"/>
    </source>
</evidence>
<dbReference type="SUPFAM" id="SSF51621">
    <property type="entry name" value="Phosphoenolpyruvate/pyruvate domain"/>
    <property type="match status" value="1"/>
</dbReference>
<feature type="binding site" evidence="5">
    <location>
        <position position="148"/>
    </location>
    <ligand>
        <name>Mg(2+)</name>
        <dbReference type="ChEBI" id="CHEBI:18420"/>
    </ligand>
</feature>
<dbReference type="PANTHER" id="PTHR32308:SF10">
    <property type="entry name" value="CITRATE LYASE SUBUNIT BETA"/>
    <property type="match status" value="1"/>
</dbReference>
<feature type="binding site" evidence="5">
    <location>
        <position position="122"/>
    </location>
    <ligand>
        <name>Mg(2+)</name>
        <dbReference type="ChEBI" id="CHEBI:18420"/>
    </ligand>
</feature>
<evidence type="ECO:0000256" key="5">
    <source>
        <dbReference type="PIRSR" id="PIRSR015582-2"/>
    </source>
</evidence>
<evidence type="ECO:0000259" key="6">
    <source>
        <dbReference type="Pfam" id="PF03328"/>
    </source>
</evidence>
<dbReference type="PIRSF" id="PIRSF015582">
    <property type="entry name" value="Cit_lyase_B"/>
    <property type="match status" value="1"/>
</dbReference>
<dbReference type="GO" id="GO:0016829">
    <property type="term" value="F:lyase activity"/>
    <property type="evidence" value="ECO:0007669"/>
    <property type="project" value="UniProtKB-KW"/>
</dbReference>
<keyword evidence="2 5" id="KW-0479">Metal-binding</keyword>
<dbReference type="RefSeq" id="WP_078253027.1">
    <property type="nucleotide sequence ID" value="NZ_MUYU01000001.1"/>
</dbReference>
<evidence type="ECO:0000256" key="1">
    <source>
        <dbReference type="ARBA" id="ARBA00001946"/>
    </source>
</evidence>
<reference evidence="7 8" key="1">
    <citation type="submission" date="2017-02" db="EMBL/GenBank/DDBJ databases">
        <title>Draft genome sequence of Moraxella pluranimalium CCUG 54913T type strain.</title>
        <authorList>
            <person name="Salva-Serra F."/>
            <person name="Engstrom-Jakobsson H."/>
            <person name="Thorell K."/>
            <person name="Jaen-Luchoro D."/>
            <person name="Gonzales-Siles L."/>
            <person name="Karlsson R."/>
            <person name="Yazdan S."/>
            <person name="Boulund F."/>
            <person name="Johnning A."/>
            <person name="Engstrand L."/>
            <person name="Kristiansson E."/>
            <person name="Moore E."/>
        </authorList>
    </citation>
    <scope>NUCLEOTIDE SEQUENCE [LARGE SCALE GENOMIC DNA]</scope>
    <source>
        <strain evidence="7 8">CCUG 54913</strain>
    </source>
</reference>
<feature type="domain" description="HpcH/HpaI aldolase/citrate lyase" evidence="6">
    <location>
        <begin position="14"/>
        <end position="219"/>
    </location>
</feature>
<comment type="caution">
    <text evidence="7">The sequence shown here is derived from an EMBL/GenBank/DDBJ whole genome shotgun (WGS) entry which is preliminary data.</text>
</comment>